<comment type="caution">
    <text evidence="7">The sequence shown here is derived from an EMBL/GenBank/DDBJ whole genome shotgun (WGS) entry which is preliminary data.</text>
</comment>
<dbReference type="EMBL" id="JAIZAY010000005">
    <property type="protein sequence ID" value="KAJ8041912.1"/>
    <property type="molecule type" value="Genomic_DNA"/>
</dbReference>
<accession>A0A9Q1CAW4</accession>
<evidence type="ECO:0000313" key="7">
    <source>
        <dbReference type="EMBL" id="KAJ8041912.1"/>
    </source>
</evidence>
<evidence type="ECO:0000256" key="3">
    <source>
        <dbReference type="ARBA" id="ARBA00023038"/>
    </source>
</evidence>
<evidence type="ECO:0000313" key="8">
    <source>
        <dbReference type="Proteomes" id="UP001152320"/>
    </source>
</evidence>
<feature type="domain" description="LIM zinc-binding" evidence="6">
    <location>
        <begin position="86"/>
        <end position="144"/>
    </location>
</feature>
<reference evidence="7" key="1">
    <citation type="submission" date="2021-10" db="EMBL/GenBank/DDBJ databases">
        <title>Tropical sea cucumber genome reveals ecological adaptation and Cuvierian tubules defense mechanism.</title>
        <authorList>
            <person name="Chen T."/>
        </authorList>
    </citation>
    <scope>NUCLEOTIDE SEQUENCE</scope>
    <source>
        <strain evidence="7">Nanhai2018</strain>
        <tissue evidence="7">Muscle</tissue>
    </source>
</reference>
<evidence type="ECO:0000256" key="4">
    <source>
        <dbReference type="PROSITE-ProRule" id="PRU00125"/>
    </source>
</evidence>
<dbReference type="AlphaFoldDB" id="A0A9Q1CAW4"/>
<evidence type="ECO:0000256" key="2">
    <source>
        <dbReference type="ARBA" id="ARBA00022833"/>
    </source>
</evidence>
<keyword evidence="8" id="KW-1185">Reference proteome</keyword>
<keyword evidence="2 4" id="KW-0862">Zinc</keyword>
<dbReference type="SUPFAM" id="SSF57716">
    <property type="entry name" value="Glucocorticoid receptor-like (DNA-binding domain)"/>
    <property type="match status" value="1"/>
</dbReference>
<proteinExistence type="predicted"/>
<dbReference type="Proteomes" id="UP001152320">
    <property type="component" value="Chromosome 5"/>
</dbReference>
<organism evidence="7 8">
    <name type="scientific">Holothuria leucospilota</name>
    <name type="common">Black long sea cucumber</name>
    <name type="synonym">Mertensiothuria leucospilota</name>
    <dbReference type="NCBI Taxonomy" id="206669"/>
    <lineage>
        <taxon>Eukaryota</taxon>
        <taxon>Metazoa</taxon>
        <taxon>Echinodermata</taxon>
        <taxon>Eleutherozoa</taxon>
        <taxon>Echinozoa</taxon>
        <taxon>Holothuroidea</taxon>
        <taxon>Aspidochirotacea</taxon>
        <taxon>Aspidochirotida</taxon>
        <taxon>Holothuriidae</taxon>
        <taxon>Holothuria</taxon>
    </lineage>
</organism>
<keyword evidence="3 4" id="KW-0440">LIM domain</keyword>
<keyword evidence="1 4" id="KW-0479">Metal-binding</keyword>
<dbReference type="Pfam" id="PF00412">
    <property type="entry name" value="LIM"/>
    <property type="match status" value="1"/>
</dbReference>
<dbReference type="OrthoDB" id="9976882at2759"/>
<evidence type="ECO:0000259" key="6">
    <source>
        <dbReference type="PROSITE" id="PS50023"/>
    </source>
</evidence>
<gene>
    <name evidence="7" type="ORF">HOLleu_12845</name>
</gene>
<dbReference type="SMART" id="SM00132">
    <property type="entry name" value="LIM"/>
    <property type="match status" value="1"/>
</dbReference>
<feature type="region of interest" description="Disordered" evidence="5">
    <location>
        <begin position="57"/>
        <end position="79"/>
    </location>
</feature>
<sequence length="144" mass="16023">MAYQGNQEDDEPKIERPVITDADVQEAGEGLGSNPFTVSESFDKLDTGEAPSIFSSRATGAETVFGKTREQGPIKPSRRLPNVPKNHCIMCGEKIVGRYVSIRDNCIHNDCFTCAVCNMKLKGKGHFEANRDFYCRTHNPVNLR</sequence>
<protein>
    <submittedName>
        <fullName evidence="7">PDZ and LIM domain protein 3</fullName>
    </submittedName>
</protein>
<dbReference type="InterPro" id="IPR001781">
    <property type="entry name" value="Znf_LIM"/>
</dbReference>
<evidence type="ECO:0000256" key="1">
    <source>
        <dbReference type="ARBA" id="ARBA00022723"/>
    </source>
</evidence>
<dbReference type="GO" id="GO:0046872">
    <property type="term" value="F:metal ion binding"/>
    <property type="evidence" value="ECO:0007669"/>
    <property type="project" value="UniProtKB-KW"/>
</dbReference>
<dbReference type="Gene3D" id="2.10.110.10">
    <property type="entry name" value="Cysteine Rich Protein"/>
    <property type="match status" value="1"/>
</dbReference>
<name>A0A9Q1CAW4_HOLLE</name>
<dbReference type="PROSITE" id="PS50023">
    <property type="entry name" value="LIM_DOMAIN_2"/>
    <property type="match status" value="1"/>
</dbReference>
<evidence type="ECO:0000256" key="5">
    <source>
        <dbReference type="SAM" id="MobiDB-lite"/>
    </source>
</evidence>